<dbReference type="Proteomes" id="UP000182977">
    <property type="component" value="Chromosome I"/>
</dbReference>
<dbReference type="RefSeq" id="WP_046771747.1">
    <property type="nucleotide sequence ID" value="NZ_LBMC01000047.1"/>
</dbReference>
<dbReference type="InterPro" id="IPR011990">
    <property type="entry name" value="TPR-like_helical_dom_sf"/>
</dbReference>
<dbReference type="InterPro" id="IPR019734">
    <property type="entry name" value="TPR_rpt"/>
</dbReference>
<dbReference type="SUPFAM" id="SSF46894">
    <property type="entry name" value="C-terminal effector domain of the bipartite response regulators"/>
    <property type="match status" value="1"/>
</dbReference>
<dbReference type="AlphaFoldDB" id="A0A1H2KK95"/>
<dbReference type="Gene3D" id="1.25.40.10">
    <property type="entry name" value="Tetratricopeptide repeat domain"/>
    <property type="match status" value="2"/>
</dbReference>
<dbReference type="Pfam" id="PF13424">
    <property type="entry name" value="TPR_12"/>
    <property type="match status" value="1"/>
</dbReference>
<keyword evidence="2" id="KW-0805">Transcription regulation</keyword>
<feature type="domain" description="OmpR/PhoB-type" evidence="5">
    <location>
        <begin position="20"/>
        <end position="94"/>
    </location>
</feature>
<dbReference type="InterPro" id="IPR027417">
    <property type="entry name" value="P-loop_NTPase"/>
</dbReference>
<dbReference type="SMART" id="SM01043">
    <property type="entry name" value="BTAD"/>
    <property type="match status" value="1"/>
</dbReference>
<dbReference type="SUPFAM" id="SSF48452">
    <property type="entry name" value="TPR-like"/>
    <property type="match status" value="2"/>
</dbReference>
<keyword evidence="3 7" id="KW-0238">DNA-binding</keyword>
<dbReference type="Gene3D" id="1.10.10.10">
    <property type="entry name" value="Winged helix-like DNA-binding domain superfamily/Winged helix DNA-binding domain"/>
    <property type="match status" value="1"/>
</dbReference>
<evidence type="ECO:0000256" key="4">
    <source>
        <dbReference type="ARBA" id="ARBA00023163"/>
    </source>
</evidence>
<gene>
    <name evidence="7" type="ORF">SAMN04488563_3936</name>
</gene>
<dbReference type="InterPro" id="IPR016032">
    <property type="entry name" value="Sig_transdc_resp-reg_C-effctor"/>
</dbReference>
<dbReference type="Gene3D" id="3.40.50.300">
    <property type="entry name" value="P-loop containing nucleotide triphosphate hydrolases"/>
    <property type="match status" value="1"/>
</dbReference>
<evidence type="ECO:0000259" key="6">
    <source>
        <dbReference type="SMART" id="SM01043"/>
    </source>
</evidence>
<keyword evidence="8" id="KW-1185">Reference proteome</keyword>
<dbReference type="InterPro" id="IPR005158">
    <property type="entry name" value="BTAD"/>
</dbReference>
<organism evidence="7 8">
    <name type="scientific">Jiangella alkaliphila</name>
    <dbReference type="NCBI Taxonomy" id="419479"/>
    <lineage>
        <taxon>Bacteria</taxon>
        <taxon>Bacillati</taxon>
        <taxon>Actinomycetota</taxon>
        <taxon>Actinomycetes</taxon>
        <taxon>Jiangellales</taxon>
        <taxon>Jiangellaceae</taxon>
        <taxon>Jiangella</taxon>
    </lineage>
</organism>
<dbReference type="EMBL" id="LT629791">
    <property type="protein sequence ID" value="SDU69120.1"/>
    <property type="molecule type" value="Genomic_DNA"/>
</dbReference>
<evidence type="ECO:0000313" key="8">
    <source>
        <dbReference type="Proteomes" id="UP000182977"/>
    </source>
</evidence>
<dbReference type="SUPFAM" id="SSF52540">
    <property type="entry name" value="P-loop containing nucleoside triphosphate hydrolases"/>
    <property type="match status" value="1"/>
</dbReference>
<reference evidence="8" key="1">
    <citation type="submission" date="2016-10" db="EMBL/GenBank/DDBJ databases">
        <authorList>
            <person name="Varghese N."/>
            <person name="Submissions S."/>
        </authorList>
    </citation>
    <scope>NUCLEOTIDE SEQUENCE [LARGE SCALE GENOMIC DNA]</scope>
    <source>
        <strain evidence="8">DSM 45079</strain>
    </source>
</reference>
<sequence>MSTSRPALRLLGPLELEIDGRRVEPATGRLRALLTALAVAGERGASVEDLALVLWPDEEPAHPRRSLQTYVVRLRQVLGRDAIATTVHGYALRLGDDEVDVRRFERTLDRADELAGAPDERAALEQALALWRGIPFDDVETSGLQAERDRLSERYAGALERRIRLDLEAGRQAELLPQLRELTARHPLREPLWALLLTALERSGRRAEALEQYERVRSRIADELGADPGPQLRAVHTALLRERPAHDRDVAPPVPHQLPPAAAGFAGRDEALAELDRRLVPDGDPPACVAITGTAGVGKTALAVQWARRSASARFPDGQLFLDLRGFAPSGRPLAPEDAVRTLLEALQVPAARIPATADAQLGLYRSLLAGRRMLVVLDNALDAAQVRPLLPGSPGSAALVTSRRRLTGLNATAGAHLLALDLPSAEEARRLLLGRLDARVTGDVEPAVDELVEACARLPLALTVVAARINTTPGSPRTVAADLRVARTRLDALADDDQAIDLRSVFSWSYAGLGPAAALLFRRAGQAPGADLDVPAAAALGGVGRVEAGGLLGELTRAHLVVERTPGRFSLHDLLREYAAELAAGDDPADVAAAADRLVEHRARSAVAAVTTFRPAHEAPRLSAAHADDGHAFGSEAEMLAWFDSERDALLATVEAAATTGPAGIVWELAAAVMVLVDRQGRWPDAAHLARTCLRIADRLGDDGLRAASHRWLGRALGRQGRPDDALAELRAALELWARAGDRPSQARALRSIAIILEDLGRADEVLAHNREALALFRAAGDPPGVADALNAVGWAHVLRGEYEQALVCCREALELVTALDDTFYRAVTWDSMAAAHRGLRDWPAAVEAYEQAAGLFASVGGFYDQAVSLTSLADCLDDAGDGNGAAAARVRAAAAQARVDQPPAP</sequence>
<dbReference type="CDD" id="cd15831">
    <property type="entry name" value="BTAD"/>
    <property type="match status" value="1"/>
</dbReference>
<dbReference type="GO" id="GO:0006355">
    <property type="term" value="P:regulation of DNA-templated transcription"/>
    <property type="evidence" value="ECO:0007669"/>
    <property type="project" value="InterPro"/>
</dbReference>
<dbReference type="PRINTS" id="PR00364">
    <property type="entry name" value="DISEASERSIST"/>
</dbReference>
<comment type="similarity">
    <text evidence="1">Belongs to the AfsR/DnrI/RedD regulatory family.</text>
</comment>
<accession>A0A1H2KK95</accession>
<dbReference type="PANTHER" id="PTHR35807">
    <property type="entry name" value="TRANSCRIPTIONAL REGULATOR REDD-RELATED"/>
    <property type="match status" value="1"/>
</dbReference>
<evidence type="ECO:0000259" key="5">
    <source>
        <dbReference type="SMART" id="SM00862"/>
    </source>
</evidence>
<dbReference type="GO" id="GO:0003677">
    <property type="term" value="F:DNA binding"/>
    <property type="evidence" value="ECO:0007669"/>
    <property type="project" value="UniProtKB-KW"/>
</dbReference>
<dbReference type="STRING" id="419479.SAMN04488563_3936"/>
<evidence type="ECO:0000256" key="1">
    <source>
        <dbReference type="ARBA" id="ARBA00005820"/>
    </source>
</evidence>
<proteinExistence type="inferred from homology"/>
<dbReference type="InterPro" id="IPR051677">
    <property type="entry name" value="AfsR-DnrI-RedD_regulator"/>
</dbReference>
<evidence type="ECO:0000256" key="2">
    <source>
        <dbReference type="ARBA" id="ARBA00023015"/>
    </source>
</evidence>
<name>A0A1H2KK95_9ACTN</name>
<dbReference type="OrthoDB" id="3275754at2"/>
<dbReference type="InterPro" id="IPR001867">
    <property type="entry name" value="OmpR/PhoB-type_DNA-bd"/>
</dbReference>
<dbReference type="SMART" id="SM00862">
    <property type="entry name" value="Trans_reg_C"/>
    <property type="match status" value="1"/>
</dbReference>
<dbReference type="PANTHER" id="PTHR35807:SF1">
    <property type="entry name" value="TRANSCRIPTIONAL REGULATOR REDD"/>
    <property type="match status" value="1"/>
</dbReference>
<protein>
    <submittedName>
        <fullName evidence="7">DNA-binding transcriptional activator of the SARP family</fullName>
    </submittedName>
</protein>
<dbReference type="InterPro" id="IPR036388">
    <property type="entry name" value="WH-like_DNA-bd_sf"/>
</dbReference>
<dbReference type="GO" id="GO:0043531">
    <property type="term" value="F:ADP binding"/>
    <property type="evidence" value="ECO:0007669"/>
    <property type="project" value="InterPro"/>
</dbReference>
<dbReference type="Pfam" id="PF13374">
    <property type="entry name" value="TPR_10"/>
    <property type="match status" value="1"/>
</dbReference>
<evidence type="ECO:0000256" key="3">
    <source>
        <dbReference type="ARBA" id="ARBA00023125"/>
    </source>
</evidence>
<feature type="domain" description="Bacterial transcriptional activator" evidence="6">
    <location>
        <begin position="99"/>
        <end position="240"/>
    </location>
</feature>
<dbReference type="GO" id="GO:0000160">
    <property type="term" value="P:phosphorelay signal transduction system"/>
    <property type="evidence" value="ECO:0007669"/>
    <property type="project" value="InterPro"/>
</dbReference>
<dbReference type="SMART" id="SM00028">
    <property type="entry name" value="TPR"/>
    <property type="match status" value="4"/>
</dbReference>
<keyword evidence="4" id="KW-0804">Transcription</keyword>
<evidence type="ECO:0000313" key="7">
    <source>
        <dbReference type="EMBL" id="SDU69120.1"/>
    </source>
</evidence>
<dbReference type="Pfam" id="PF03704">
    <property type="entry name" value="BTAD"/>
    <property type="match status" value="1"/>
</dbReference>